<accession>A0AAD5RRF7</accession>
<dbReference type="Proteomes" id="UP001201980">
    <property type="component" value="Unassembled WGS sequence"/>
</dbReference>
<comment type="caution">
    <text evidence="2">The sequence shown here is derived from an EMBL/GenBank/DDBJ whole genome shotgun (WGS) entry which is preliminary data.</text>
</comment>
<dbReference type="Pfam" id="PF00149">
    <property type="entry name" value="Metallophos"/>
    <property type="match status" value="1"/>
</dbReference>
<keyword evidence="3" id="KW-1185">Reference proteome</keyword>
<dbReference type="EMBL" id="JAKWBI020000301">
    <property type="protein sequence ID" value="KAJ2896993.1"/>
    <property type="molecule type" value="Genomic_DNA"/>
</dbReference>
<evidence type="ECO:0000259" key="1">
    <source>
        <dbReference type="Pfam" id="PF00149"/>
    </source>
</evidence>
<proteinExistence type="predicted"/>
<sequence>MGLLVRLGLRRSMKWEPRTLLDWVLYSPLQHIVSKVYFLLLFLRGRPFRPARNKRPIRVVCISDTHDHTSFPYPVPKGDLLIHAGDMTNSGTAEDIQKQIDWIAAQPHEHKVVVCGNHDCWFDPRVRRSVDNRPRAKRLDLSGVTWLQGEMASFEFFGGERVLNVFGKGDVPFLGEEKSPDASYEYPREKHPWNGIIPRGTDVLVTHTPPAYHLDLAGLGCRGLMKELWRVKPRLHIFGHVHWGHGRESAFFDKCQAAYEALMARPGGGPIWDICTPNWGWVYAVQVLVYGSQAVLFKWLMQGPGGGEGCLMVNAAMMHGNTGKMENRFEVVDI</sequence>
<dbReference type="PANTHER" id="PTHR12905">
    <property type="entry name" value="METALLOPHOSPHOESTERASE"/>
    <property type="match status" value="1"/>
</dbReference>
<dbReference type="SUPFAM" id="SSF56300">
    <property type="entry name" value="Metallo-dependent phosphatases"/>
    <property type="match status" value="1"/>
</dbReference>
<dbReference type="CDD" id="cd07379">
    <property type="entry name" value="MPP_239FB"/>
    <property type="match status" value="1"/>
</dbReference>
<dbReference type="AlphaFoldDB" id="A0AAD5RRF7"/>
<dbReference type="Gene3D" id="3.60.21.10">
    <property type="match status" value="1"/>
</dbReference>
<dbReference type="InterPro" id="IPR029052">
    <property type="entry name" value="Metallo-depent_PP-like"/>
</dbReference>
<name>A0AAD5RRF7_9PEZI</name>
<dbReference type="GO" id="GO:0016787">
    <property type="term" value="F:hydrolase activity"/>
    <property type="evidence" value="ECO:0007669"/>
    <property type="project" value="InterPro"/>
</dbReference>
<feature type="domain" description="Calcineurin-like phosphoesterase" evidence="1">
    <location>
        <begin position="58"/>
        <end position="243"/>
    </location>
</feature>
<dbReference type="InterPro" id="IPR004843">
    <property type="entry name" value="Calcineurin-like_PHP"/>
</dbReference>
<protein>
    <submittedName>
        <fullName evidence="2">Calcineurin-like phosphoesterase</fullName>
    </submittedName>
</protein>
<reference evidence="2" key="1">
    <citation type="submission" date="2022-07" db="EMBL/GenBank/DDBJ databases">
        <title>Draft genome sequence of Zalerion maritima ATCC 34329, a (micro)plastics degrading marine fungus.</title>
        <authorList>
            <person name="Paco A."/>
            <person name="Goncalves M.F.M."/>
            <person name="Rocha-Santos T.A.P."/>
            <person name="Alves A."/>
        </authorList>
    </citation>
    <scope>NUCLEOTIDE SEQUENCE</scope>
    <source>
        <strain evidence="2">ATCC 34329</strain>
    </source>
</reference>
<evidence type="ECO:0000313" key="2">
    <source>
        <dbReference type="EMBL" id="KAJ2896993.1"/>
    </source>
</evidence>
<evidence type="ECO:0000313" key="3">
    <source>
        <dbReference type="Proteomes" id="UP001201980"/>
    </source>
</evidence>
<dbReference type="InterPro" id="IPR051693">
    <property type="entry name" value="UPF0046_metallophosphoest"/>
</dbReference>
<dbReference type="PANTHER" id="PTHR12905:SF18">
    <property type="entry name" value="ESTER HYDROLASE, PUTATIVE (AFU_ORTHOLOGUE AFUA_4G03130)-RELATED"/>
    <property type="match status" value="1"/>
</dbReference>
<organism evidence="2 3">
    <name type="scientific">Zalerion maritima</name>
    <dbReference type="NCBI Taxonomy" id="339359"/>
    <lineage>
        <taxon>Eukaryota</taxon>
        <taxon>Fungi</taxon>
        <taxon>Dikarya</taxon>
        <taxon>Ascomycota</taxon>
        <taxon>Pezizomycotina</taxon>
        <taxon>Sordariomycetes</taxon>
        <taxon>Lulworthiomycetidae</taxon>
        <taxon>Lulworthiales</taxon>
        <taxon>Lulworthiaceae</taxon>
        <taxon>Zalerion</taxon>
    </lineage>
</organism>
<gene>
    <name evidence="2" type="ORF">MKZ38_005056</name>
</gene>